<dbReference type="EnsemblMetazoa" id="AGAP029850-RA">
    <property type="protein sequence ID" value="AGAP029850-PA"/>
    <property type="gene ID" value="AGAP029850"/>
</dbReference>
<protein>
    <submittedName>
        <fullName evidence="1">Uncharacterized protein</fullName>
    </submittedName>
</protein>
<accession>A0A903XVQ5</accession>
<dbReference type="EMBL" id="AAAB01008026">
    <property type="status" value="NOT_ANNOTATED_CDS"/>
    <property type="molecule type" value="Genomic_DNA"/>
</dbReference>
<organism evidence="1 2">
    <name type="scientific">Anopheles gambiae</name>
    <name type="common">African malaria mosquito</name>
    <dbReference type="NCBI Taxonomy" id="7165"/>
    <lineage>
        <taxon>Eukaryota</taxon>
        <taxon>Metazoa</taxon>
        <taxon>Ecdysozoa</taxon>
        <taxon>Arthropoda</taxon>
        <taxon>Hexapoda</taxon>
        <taxon>Insecta</taxon>
        <taxon>Pterygota</taxon>
        <taxon>Neoptera</taxon>
        <taxon>Endopterygota</taxon>
        <taxon>Diptera</taxon>
        <taxon>Nematocera</taxon>
        <taxon>Culicoidea</taxon>
        <taxon>Culicidae</taxon>
        <taxon>Anophelinae</taxon>
        <taxon>Anopheles</taxon>
    </lineage>
</organism>
<evidence type="ECO:0000313" key="2">
    <source>
        <dbReference type="Proteomes" id="UP000007062"/>
    </source>
</evidence>
<dbReference type="Proteomes" id="UP000007062">
    <property type="component" value="Chromosome 2L"/>
</dbReference>
<dbReference type="AlphaFoldDB" id="A0A903XVQ5"/>
<proteinExistence type="predicted"/>
<dbReference type="EMBL" id="AAAB01008942">
    <property type="status" value="NOT_ANNOTATED_CDS"/>
    <property type="molecule type" value="Genomic_DNA"/>
</dbReference>
<evidence type="ECO:0000313" key="1">
    <source>
        <dbReference type="EnsemblMetazoa" id="AGAP029850-PA"/>
    </source>
</evidence>
<sequence length="46" mass="5370">MIYPCKFLSYRCTRMLIDGCQHPAKRSTEGKRCPVLKYKDFITALS</sequence>
<name>A0A903XVQ5_ANOGA</name>
<reference evidence="1" key="3">
    <citation type="submission" date="2022-10" db="UniProtKB">
        <authorList>
            <consortium name="EnsemblMetazoa"/>
        </authorList>
    </citation>
    <scope>IDENTIFICATION</scope>
    <source>
        <strain evidence="1">PEST</strain>
    </source>
</reference>
<reference evidence="1 2" key="1">
    <citation type="journal article" date="2002" name="Science">
        <title>The genome sequence of the malaria mosquito Anopheles gambiae.</title>
        <authorList>
            <person name="Holt R.A."/>
            <person name="Subramanian G.M."/>
            <person name="Halpern A."/>
            <person name="Sutton G.G."/>
            <person name="Charlab R."/>
            <person name="Nusskern D.R."/>
            <person name="Wincker P."/>
            <person name="Clark A.G."/>
            <person name="Ribeiro J.M."/>
            <person name="Wides R."/>
            <person name="Salzberg S.L."/>
            <person name="Loftus B."/>
            <person name="Yandell M."/>
            <person name="Majoros W.H."/>
            <person name="Rusch D.B."/>
            <person name="Lai Z."/>
            <person name="Kraft C.L."/>
            <person name="Abril J.F."/>
            <person name="Anthouard V."/>
            <person name="Arensburger P."/>
            <person name="Atkinson P.W."/>
            <person name="Baden H."/>
            <person name="de Berardinis V."/>
            <person name="Baldwin D."/>
            <person name="Benes V."/>
            <person name="Biedler J."/>
            <person name="Blass C."/>
            <person name="Bolanos R."/>
            <person name="Boscus D."/>
            <person name="Barnstead M."/>
            <person name="Cai S."/>
            <person name="Center A."/>
            <person name="Chaturverdi K."/>
            <person name="Christophides G.K."/>
            <person name="Chrystal M.A."/>
            <person name="Clamp M."/>
            <person name="Cravchik A."/>
            <person name="Curwen V."/>
            <person name="Dana A."/>
            <person name="Delcher A."/>
            <person name="Dew I."/>
            <person name="Evans C.A."/>
            <person name="Flanigan M."/>
            <person name="Grundschober-Freimoser A."/>
            <person name="Friedli L."/>
            <person name="Gu Z."/>
            <person name="Guan P."/>
            <person name="Guigo R."/>
            <person name="Hillenmeyer M.E."/>
            <person name="Hladun S.L."/>
            <person name="Hogan J.R."/>
            <person name="Hong Y.S."/>
            <person name="Hoover J."/>
            <person name="Jaillon O."/>
            <person name="Ke Z."/>
            <person name="Kodira C."/>
            <person name="Kokoza E."/>
            <person name="Koutsos A."/>
            <person name="Letunic I."/>
            <person name="Levitsky A."/>
            <person name="Liang Y."/>
            <person name="Lin J.J."/>
            <person name="Lobo N.F."/>
            <person name="Lopez J.R."/>
            <person name="Malek J.A."/>
            <person name="McIntosh T.C."/>
            <person name="Meister S."/>
            <person name="Miller J."/>
            <person name="Mobarry C."/>
            <person name="Mongin E."/>
            <person name="Murphy S.D."/>
            <person name="O'Brochta D.A."/>
            <person name="Pfannkoch C."/>
            <person name="Qi R."/>
            <person name="Regier M.A."/>
            <person name="Remington K."/>
            <person name="Shao H."/>
            <person name="Sharakhova M.V."/>
            <person name="Sitter C.D."/>
            <person name="Shetty J."/>
            <person name="Smith T.J."/>
            <person name="Strong R."/>
            <person name="Sun J."/>
            <person name="Thomasova D."/>
            <person name="Ton L.Q."/>
            <person name="Topalis P."/>
            <person name="Tu Z."/>
            <person name="Unger M.F."/>
            <person name="Walenz B."/>
            <person name="Wang A."/>
            <person name="Wang J."/>
            <person name="Wang M."/>
            <person name="Wang X."/>
            <person name="Woodford K.J."/>
            <person name="Wortman J.R."/>
            <person name="Wu M."/>
            <person name="Yao A."/>
            <person name="Zdobnov E.M."/>
            <person name="Zhang H."/>
            <person name="Zhao Q."/>
            <person name="Zhao S."/>
            <person name="Zhu S.C."/>
            <person name="Zhimulev I."/>
            <person name="Coluzzi M."/>
            <person name="della Torre A."/>
            <person name="Roth C.W."/>
            <person name="Louis C."/>
            <person name="Kalush F."/>
            <person name="Mural R.J."/>
            <person name="Myers E.W."/>
            <person name="Adams M.D."/>
            <person name="Smith H.O."/>
            <person name="Broder S."/>
            <person name="Gardner M.J."/>
            <person name="Fraser C.M."/>
            <person name="Birney E."/>
            <person name="Bork P."/>
            <person name="Brey P.T."/>
            <person name="Venter J.C."/>
            <person name="Weissenbach J."/>
            <person name="Kafatos F.C."/>
            <person name="Collins F.H."/>
            <person name="Hoffman S.L."/>
        </authorList>
    </citation>
    <scope>NUCLEOTIDE SEQUENCE [LARGE SCALE GENOMIC DNA]</scope>
    <source>
        <strain evidence="1 2">PEST</strain>
    </source>
</reference>
<keyword evidence="2" id="KW-1185">Reference proteome</keyword>
<reference evidence="1 2" key="2">
    <citation type="journal article" date="2004" name="Trends Parasitol.">
        <title>The Anopheles gambiae genome: an update.</title>
        <authorList>
            <person name="Mongin E."/>
            <person name="Louis C."/>
            <person name="Holt R.A."/>
            <person name="Birney E."/>
            <person name="Collins F.H."/>
        </authorList>
    </citation>
    <scope>NUCLEOTIDE SEQUENCE [LARGE SCALE GENOMIC DNA]</scope>
    <source>
        <strain evidence="1 2">PEST</strain>
    </source>
</reference>
<dbReference type="EnsemblMetazoa" id="AGAP029954.R1">
    <property type="protein sequence ID" value="AGAP029954.P1"/>
    <property type="gene ID" value="AGAP029954"/>
</dbReference>